<evidence type="ECO:0000256" key="1">
    <source>
        <dbReference type="ARBA" id="ARBA00004429"/>
    </source>
</evidence>
<sequence length="435" mass="46348">MGVTEIGLLLLFVLLLLLGSGLWVALALMGVAVIGIGFFTGAPTGLVMGNSLWSSISSWSLAALPMFIWMGEILFRSRLSEDMYAGLAPWLGRLPGRLLHVNVLGCSVFAAVSGSSAATAATVGRMSIPELKRRGYPDNMVIGTLAGSATLGLLIPPSIILIVYGVSAEVSIARLFMAGILPGLMLIALLMGYVIIWSLLNPSRQPPPEPAVPFRQKLWASRRLLPVVGLIVAVIGSIYTGVATPNEAAALGVVGALLLSLFSGTLNLRNFVEGLLGATRTSCMICFILAGAAFLTTAMGYTGIPRELAGWIGQMDLSVYWLLFALVVFFVIMGCFLDGISVVVLTTSVVLPMVQAAGLDLIWFGIFLVIVVEMSQITPPVGFNLFVIQGLTGKNILQIAWASFPFFLVLCLAAVLIVIFPEIATWLPETMSQRR</sequence>
<dbReference type="InterPro" id="IPR004681">
    <property type="entry name" value="TRAP_DctM"/>
</dbReference>
<protein>
    <recommendedName>
        <fullName evidence="7">TRAP transporter large permease protein</fullName>
    </recommendedName>
</protein>
<evidence type="ECO:0000313" key="10">
    <source>
        <dbReference type="Proteomes" id="UP001205843"/>
    </source>
</evidence>
<keyword evidence="6 7" id="KW-0472">Membrane</keyword>
<evidence type="ECO:0000256" key="7">
    <source>
        <dbReference type="RuleBase" id="RU369079"/>
    </source>
</evidence>
<feature type="transmembrane region" description="Helical" evidence="7">
    <location>
        <begin position="248"/>
        <end position="269"/>
    </location>
</feature>
<keyword evidence="4 7" id="KW-0812">Transmembrane</keyword>
<keyword evidence="3 7" id="KW-0997">Cell inner membrane</keyword>
<feature type="transmembrane region" description="Helical" evidence="7">
    <location>
        <begin position="399"/>
        <end position="427"/>
    </location>
</feature>
<dbReference type="PANTHER" id="PTHR33362">
    <property type="entry name" value="SIALIC ACID TRAP TRANSPORTER PERMEASE PROTEIN SIAT-RELATED"/>
    <property type="match status" value="1"/>
</dbReference>
<feature type="transmembrane region" description="Helical" evidence="7">
    <location>
        <begin position="141"/>
        <end position="166"/>
    </location>
</feature>
<feature type="transmembrane region" description="Helical" evidence="7">
    <location>
        <begin position="172"/>
        <end position="196"/>
    </location>
</feature>
<keyword evidence="7" id="KW-0813">Transport</keyword>
<reference evidence="9" key="1">
    <citation type="submission" date="2022-03" db="EMBL/GenBank/DDBJ databases">
        <title>Genomic Encyclopedia of Type Strains, Phase III (KMG-III): the genomes of soil and plant-associated and newly described type strains.</title>
        <authorList>
            <person name="Whitman W."/>
        </authorList>
    </citation>
    <scope>NUCLEOTIDE SEQUENCE</scope>
    <source>
        <strain evidence="9">ANL 6-2</strain>
    </source>
</reference>
<evidence type="ECO:0000256" key="6">
    <source>
        <dbReference type="ARBA" id="ARBA00023136"/>
    </source>
</evidence>
<comment type="function">
    <text evidence="7">Part of the tripartite ATP-independent periplasmic (TRAP) transport system.</text>
</comment>
<dbReference type="EMBL" id="JALJXV010000002">
    <property type="protein sequence ID" value="MCP1674047.1"/>
    <property type="molecule type" value="Genomic_DNA"/>
</dbReference>
<keyword evidence="5 7" id="KW-1133">Transmembrane helix</keyword>
<comment type="subcellular location">
    <subcellularLocation>
        <location evidence="1 7">Cell inner membrane</location>
        <topology evidence="1 7">Multi-pass membrane protein</topology>
    </subcellularLocation>
</comment>
<gene>
    <name evidence="9" type="ORF">J2T57_001146</name>
</gene>
<dbReference type="RefSeq" id="WP_253475540.1">
    <property type="nucleotide sequence ID" value="NZ_JALJXV010000002.1"/>
</dbReference>
<accession>A0AAE3KFH0</accession>
<keyword evidence="10" id="KW-1185">Reference proteome</keyword>
<comment type="subunit">
    <text evidence="7">The complex comprises the extracytoplasmic solute receptor protein and the two transmembrane proteins.</text>
</comment>
<organism evidence="9 10">
    <name type="scientific">Natronocella acetinitrilica</name>
    <dbReference type="NCBI Taxonomy" id="414046"/>
    <lineage>
        <taxon>Bacteria</taxon>
        <taxon>Pseudomonadati</taxon>
        <taxon>Pseudomonadota</taxon>
        <taxon>Gammaproteobacteria</taxon>
        <taxon>Chromatiales</taxon>
        <taxon>Ectothiorhodospiraceae</taxon>
        <taxon>Natronocella</taxon>
    </lineage>
</organism>
<feature type="transmembrane region" description="Helical" evidence="7">
    <location>
        <begin position="321"/>
        <end position="354"/>
    </location>
</feature>
<feature type="transmembrane region" description="Helical" evidence="7">
    <location>
        <begin position="6"/>
        <end position="39"/>
    </location>
</feature>
<feature type="domain" description="TRAP C4-dicarboxylate transport system permease DctM subunit" evidence="8">
    <location>
        <begin position="10"/>
        <end position="423"/>
    </location>
</feature>
<proteinExistence type="inferred from homology"/>
<dbReference type="PANTHER" id="PTHR33362:SF5">
    <property type="entry name" value="C4-DICARBOXYLATE TRAP TRANSPORTER LARGE PERMEASE PROTEIN DCTM"/>
    <property type="match status" value="1"/>
</dbReference>
<feature type="transmembrane region" description="Helical" evidence="7">
    <location>
        <begin position="281"/>
        <end position="301"/>
    </location>
</feature>
<dbReference type="PIRSF" id="PIRSF006066">
    <property type="entry name" value="HI0050"/>
    <property type="match status" value="1"/>
</dbReference>
<dbReference type="Proteomes" id="UP001205843">
    <property type="component" value="Unassembled WGS sequence"/>
</dbReference>
<keyword evidence="2" id="KW-1003">Cell membrane</keyword>
<evidence type="ECO:0000256" key="5">
    <source>
        <dbReference type="ARBA" id="ARBA00022989"/>
    </source>
</evidence>
<evidence type="ECO:0000256" key="2">
    <source>
        <dbReference type="ARBA" id="ARBA00022475"/>
    </source>
</evidence>
<dbReference type="InterPro" id="IPR010656">
    <property type="entry name" value="DctM"/>
</dbReference>
<dbReference type="AlphaFoldDB" id="A0AAE3KFH0"/>
<comment type="caution">
    <text evidence="7">Lacks conserved residue(s) required for the propagation of feature annotation.</text>
</comment>
<feature type="transmembrane region" description="Helical" evidence="7">
    <location>
        <begin position="224"/>
        <end position="242"/>
    </location>
</feature>
<comment type="caution">
    <text evidence="9">The sequence shown here is derived from an EMBL/GenBank/DDBJ whole genome shotgun (WGS) entry which is preliminary data.</text>
</comment>
<dbReference type="GO" id="GO:0005886">
    <property type="term" value="C:plasma membrane"/>
    <property type="evidence" value="ECO:0007669"/>
    <property type="project" value="UniProtKB-SubCell"/>
</dbReference>
<dbReference type="NCBIfam" id="TIGR00786">
    <property type="entry name" value="dctM"/>
    <property type="match status" value="1"/>
</dbReference>
<evidence type="ECO:0000256" key="4">
    <source>
        <dbReference type="ARBA" id="ARBA00022692"/>
    </source>
</evidence>
<evidence type="ECO:0000256" key="3">
    <source>
        <dbReference type="ARBA" id="ARBA00022519"/>
    </source>
</evidence>
<evidence type="ECO:0000313" key="9">
    <source>
        <dbReference type="EMBL" id="MCP1674047.1"/>
    </source>
</evidence>
<comment type="similarity">
    <text evidence="7">Belongs to the TRAP transporter large permease family.</text>
</comment>
<feature type="transmembrane region" description="Helical" evidence="7">
    <location>
        <begin position="361"/>
        <end position="379"/>
    </location>
</feature>
<dbReference type="GO" id="GO:0022857">
    <property type="term" value="F:transmembrane transporter activity"/>
    <property type="evidence" value="ECO:0007669"/>
    <property type="project" value="UniProtKB-UniRule"/>
</dbReference>
<dbReference type="Pfam" id="PF06808">
    <property type="entry name" value="DctM"/>
    <property type="match status" value="1"/>
</dbReference>
<feature type="transmembrane region" description="Helical" evidence="7">
    <location>
        <begin position="51"/>
        <end position="70"/>
    </location>
</feature>
<evidence type="ECO:0000259" key="8">
    <source>
        <dbReference type="Pfam" id="PF06808"/>
    </source>
</evidence>
<name>A0AAE3KFH0_9GAMM</name>